<dbReference type="SUPFAM" id="SSF46689">
    <property type="entry name" value="Homeodomain-like"/>
    <property type="match status" value="1"/>
</dbReference>
<dbReference type="PANTHER" id="PTHR47506:SF1">
    <property type="entry name" value="HTH-TYPE TRANSCRIPTIONAL REGULATOR YJDC"/>
    <property type="match status" value="1"/>
</dbReference>
<accession>A0A936YQG5</accession>
<dbReference type="InterPro" id="IPR036271">
    <property type="entry name" value="Tet_transcr_reg_TetR-rel_C_sf"/>
</dbReference>
<keyword evidence="1" id="KW-0805">Transcription regulation</keyword>
<keyword evidence="2 4" id="KW-0238">DNA-binding</keyword>
<dbReference type="AlphaFoldDB" id="A0A936YQG5"/>
<dbReference type="RefSeq" id="WP_201652777.1">
    <property type="nucleotide sequence ID" value="NZ_JAEQNC010000002.1"/>
</dbReference>
<feature type="domain" description="HTH tetR-type" evidence="5">
    <location>
        <begin position="5"/>
        <end position="65"/>
    </location>
</feature>
<evidence type="ECO:0000256" key="4">
    <source>
        <dbReference type="PROSITE-ProRule" id="PRU00335"/>
    </source>
</evidence>
<gene>
    <name evidence="6" type="ORF">JJB09_02745</name>
</gene>
<sequence length="200" mass="22006">MNIQPDSRTRLLDAALSVFRAKGYNAARVEDICAAAGLTKGGFFHHFRSKEDLALKAAEHWTSMTGRLFEAAPYHDLEDPADRVLAYIDFRKSLLRGTLAEYTCFVGTMVQEVYDSSPEIRVACEQSIAAHVATLLHDLEAAKQLHAANADWSAEGLALHMQSVIQGAFILAKARNDSAVAAESLDHLKRYVGLLLGRHL</sequence>
<evidence type="ECO:0000313" key="6">
    <source>
        <dbReference type="EMBL" id="MBL0370936.1"/>
    </source>
</evidence>
<dbReference type="EMBL" id="JAEQNC010000002">
    <property type="protein sequence ID" value="MBL0370936.1"/>
    <property type="molecule type" value="Genomic_DNA"/>
</dbReference>
<dbReference type="PANTHER" id="PTHR47506">
    <property type="entry name" value="TRANSCRIPTIONAL REGULATORY PROTEIN"/>
    <property type="match status" value="1"/>
</dbReference>
<dbReference type="Proteomes" id="UP000633219">
    <property type="component" value="Unassembled WGS sequence"/>
</dbReference>
<keyword evidence="7" id="KW-1185">Reference proteome</keyword>
<dbReference type="PROSITE" id="PS50977">
    <property type="entry name" value="HTH_TETR_2"/>
    <property type="match status" value="1"/>
</dbReference>
<dbReference type="SUPFAM" id="SSF48498">
    <property type="entry name" value="Tetracyclin repressor-like, C-terminal domain"/>
    <property type="match status" value="1"/>
</dbReference>
<evidence type="ECO:0000256" key="3">
    <source>
        <dbReference type="ARBA" id="ARBA00023163"/>
    </source>
</evidence>
<organism evidence="6 7">
    <name type="scientific">Rhizobium setariae</name>
    <dbReference type="NCBI Taxonomy" id="2801340"/>
    <lineage>
        <taxon>Bacteria</taxon>
        <taxon>Pseudomonadati</taxon>
        <taxon>Pseudomonadota</taxon>
        <taxon>Alphaproteobacteria</taxon>
        <taxon>Hyphomicrobiales</taxon>
        <taxon>Rhizobiaceae</taxon>
        <taxon>Rhizobium/Agrobacterium group</taxon>
        <taxon>Rhizobium</taxon>
    </lineage>
</organism>
<dbReference type="Gene3D" id="1.10.357.10">
    <property type="entry name" value="Tetracycline Repressor, domain 2"/>
    <property type="match status" value="1"/>
</dbReference>
<evidence type="ECO:0000256" key="2">
    <source>
        <dbReference type="ARBA" id="ARBA00023125"/>
    </source>
</evidence>
<dbReference type="PRINTS" id="PR00455">
    <property type="entry name" value="HTHTETR"/>
</dbReference>
<evidence type="ECO:0000313" key="7">
    <source>
        <dbReference type="Proteomes" id="UP000633219"/>
    </source>
</evidence>
<dbReference type="Pfam" id="PF21993">
    <property type="entry name" value="TetR_C_13_2"/>
    <property type="match status" value="1"/>
</dbReference>
<reference evidence="6" key="1">
    <citation type="submission" date="2021-01" db="EMBL/GenBank/DDBJ databases">
        <title>Rhizobium sp. strain KVB221 16S ribosomal RNA gene Genome sequencing and assembly.</title>
        <authorList>
            <person name="Kang M."/>
        </authorList>
    </citation>
    <scope>NUCLEOTIDE SEQUENCE</scope>
    <source>
        <strain evidence="6">KVB221</strain>
    </source>
</reference>
<dbReference type="InterPro" id="IPR009057">
    <property type="entry name" value="Homeodomain-like_sf"/>
</dbReference>
<comment type="caution">
    <text evidence="6">The sequence shown here is derived from an EMBL/GenBank/DDBJ whole genome shotgun (WGS) entry which is preliminary data.</text>
</comment>
<evidence type="ECO:0000256" key="1">
    <source>
        <dbReference type="ARBA" id="ARBA00023015"/>
    </source>
</evidence>
<name>A0A936YQG5_9HYPH</name>
<dbReference type="InterPro" id="IPR054156">
    <property type="entry name" value="YxaF_TetR_C"/>
</dbReference>
<dbReference type="GO" id="GO:0003677">
    <property type="term" value="F:DNA binding"/>
    <property type="evidence" value="ECO:0007669"/>
    <property type="project" value="UniProtKB-UniRule"/>
</dbReference>
<dbReference type="InterPro" id="IPR001647">
    <property type="entry name" value="HTH_TetR"/>
</dbReference>
<keyword evidence="3" id="KW-0804">Transcription</keyword>
<feature type="DNA-binding region" description="H-T-H motif" evidence="4">
    <location>
        <begin position="28"/>
        <end position="47"/>
    </location>
</feature>
<proteinExistence type="predicted"/>
<dbReference type="Pfam" id="PF00440">
    <property type="entry name" value="TetR_N"/>
    <property type="match status" value="1"/>
</dbReference>
<evidence type="ECO:0000259" key="5">
    <source>
        <dbReference type="PROSITE" id="PS50977"/>
    </source>
</evidence>
<protein>
    <submittedName>
        <fullName evidence="6">TetR/AcrR family transcriptional regulator</fullName>
    </submittedName>
</protein>